<dbReference type="InterPro" id="IPR029787">
    <property type="entry name" value="Nucleotide_cyclase"/>
</dbReference>
<dbReference type="EMBL" id="VOGB01000003">
    <property type="protein sequence ID" value="MQM72025.1"/>
    <property type="molecule type" value="Genomic_DNA"/>
</dbReference>
<dbReference type="Pfam" id="PF00990">
    <property type="entry name" value="GGDEF"/>
    <property type="match status" value="1"/>
</dbReference>
<comment type="caution">
    <text evidence="2">The sequence shown here is derived from an EMBL/GenBank/DDBJ whole genome shotgun (WGS) entry which is preliminary data.</text>
</comment>
<dbReference type="PROSITE" id="PS50887">
    <property type="entry name" value="GGDEF"/>
    <property type="match status" value="1"/>
</dbReference>
<dbReference type="SUPFAM" id="SSF55781">
    <property type="entry name" value="GAF domain-like"/>
    <property type="match status" value="1"/>
</dbReference>
<dbReference type="Gene3D" id="3.30.450.40">
    <property type="match status" value="1"/>
</dbReference>
<dbReference type="GO" id="GO:0052621">
    <property type="term" value="F:diguanylate cyclase activity"/>
    <property type="evidence" value="ECO:0007669"/>
    <property type="project" value="TreeGrafter"/>
</dbReference>
<dbReference type="SUPFAM" id="SSF55785">
    <property type="entry name" value="PYP-like sensor domain (PAS domain)"/>
    <property type="match status" value="1"/>
</dbReference>
<dbReference type="CDD" id="cd01949">
    <property type="entry name" value="GGDEF"/>
    <property type="match status" value="1"/>
</dbReference>
<dbReference type="InterPro" id="IPR029016">
    <property type="entry name" value="GAF-like_dom_sf"/>
</dbReference>
<sequence length="449" mass="50739">MSIQSYQPDIYTDIPVPYAVFRVKMNEARTKATDAVYAYVNAAYCELSGCTPDQLIGRSFHKVFADADPMWYTYCYEAVTQGKPVHANTYSREAAHWLAFTVAPIGEDLVAYTFAVVDEERHTAQRVKATDDLIIEISSILNSSIPYDDRINHALAKLGETIQCDRLYVLETDGVTASNTFEWCAEGITPEIDTLQHMPYDDYLGGWEIYLEHDSCVVISDIEDLKAEDLTDYENLKRQGIKRLIGAPFFNRGRLIGYLGSDNYKETDMINIRTVLESVSYFIGAQVINHKLVAALDLASRSDAMTGVFNRNALIEKTDELEQNHISAGVIFADVNGLKQINDRGGHAAGDDILCQAATLLSSHFGRDNVYRMGGDEFVVVLPMIREETFAHTRRRFLNAMDNNPKFRMAVGFAWTSDSKGIEGTIRAADKRMYDNKIKYYTAHDRRRR</sequence>
<dbReference type="InterPro" id="IPR003018">
    <property type="entry name" value="GAF"/>
</dbReference>
<dbReference type="GO" id="GO:0005886">
    <property type="term" value="C:plasma membrane"/>
    <property type="evidence" value="ECO:0007669"/>
    <property type="project" value="TreeGrafter"/>
</dbReference>
<dbReference type="InterPro" id="IPR013656">
    <property type="entry name" value="PAS_4"/>
</dbReference>
<dbReference type="SMART" id="SM00267">
    <property type="entry name" value="GGDEF"/>
    <property type="match status" value="1"/>
</dbReference>
<dbReference type="GO" id="GO:0043709">
    <property type="term" value="P:cell adhesion involved in single-species biofilm formation"/>
    <property type="evidence" value="ECO:0007669"/>
    <property type="project" value="TreeGrafter"/>
</dbReference>
<dbReference type="Proteomes" id="UP000473648">
    <property type="component" value="Unassembled WGS sequence"/>
</dbReference>
<dbReference type="Pfam" id="PF08448">
    <property type="entry name" value="PAS_4"/>
    <property type="match status" value="1"/>
</dbReference>
<dbReference type="SUPFAM" id="SSF55073">
    <property type="entry name" value="Nucleotide cyclase"/>
    <property type="match status" value="1"/>
</dbReference>
<feature type="domain" description="GGDEF" evidence="1">
    <location>
        <begin position="326"/>
        <end position="449"/>
    </location>
</feature>
<accession>A0A6L5GP44</accession>
<dbReference type="PANTHER" id="PTHR45138:SF9">
    <property type="entry name" value="DIGUANYLATE CYCLASE DGCM-RELATED"/>
    <property type="match status" value="1"/>
</dbReference>
<name>A0A6L5GP44_9FIRM</name>
<protein>
    <submittedName>
        <fullName evidence="2">Diguanylate cyclase</fullName>
    </submittedName>
</protein>
<dbReference type="InterPro" id="IPR050469">
    <property type="entry name" value="Diguanylate_Cyclase"/>
</dbReference>
<dbReference type="InterPro" id="IPR000160">
    <property type="entry name" value="GGDEF_dom"/>
</dbReference>
<gene>
    <name evidence="2" type="ORF">FRC53_01025</name>
</gene>
<dbReference type="PANTHER" id="PTHR45138">
    <property type="entry name" value="REGULATORY COMPONENTS OF SENSORY TRANSDUCTION SYSTEM"/>
    <property type="match status" value="1"/>
</dbReference>
<evidence type="ECO:0000259" key="1">
    <source>
        <dbReference type="PROSITE" id="PS50887"/>
    </source>
</evidence>
<evidence type="ECO:0000313" key="3">
    <source>
        <dbReference type="Proteomes" id="UP000473648"/>
    </source>
</evidence>
<dbReference type="Pfam" id="PF01590">
    <property type="entry name" value="GAF"/>
    <property type="match status" value="1"/>
</dbReference>
<dbReference type="AlphaFoldDB" id="A0A6L5GP44"/>
<evidence type="ECO:0000313" key="2">
    <source>
        <dbReference type="EMBL" id="MQM72025.1"/>
    </source>
</evidence>
<keyword evidence="3" id="KW-1185">Reference proteome</keyword>
<organism evidence="2 3">
    <name type="scientific">Candidatus Pseudoramibacter fermentans</name>
    <dbReference type="NCBI Taxonomy" id="2594427"/>
    <lineage>
        <taxon>Bacteria</taxon>
        <taxon>Bacillati</taxon>
        <taxon>Bacillota</taxon>
        <taxon>Clostridia</taxon>
        <taxon>Eubacteriales</taxon>
        <taxon>Eubacteriaceae</taxon>
        <taxon>Pseudoramibacter</taxon>
    </lineage>
</organism>
<dbReference type="InterPro" id="IPR035965">
    <property type="entry name" value="PAS-like_dom_sf"/>
</dbReference>
<dbReference type="InterPro" id="IPR043128">
    <property type="entry name" value="Rev_trsase/Diguanyl_cyclase"/>
</dbReference>
<dbReference type="Gene3D" id="3.30.450.20">
    <property type="entry name" value="PAS domain"/>
    <property type="match status" value="1"/>
</dbReference>
<proteinExistence type="predicted"/>
<dbReference type="NCBIfam" id="TIGR00254">
    <property type="entry name" value="GGDEF"/>
    <property type="match status" value="1"/>
</dbReference>
<reference evidence="2" key="1">
    <citation type="journal article" date="2020" name="Appl. Environ. Microbiol.">
        <title>Medium-Chain Fatty Acid Synthesis by 'Candidatus Weimeria bifida' gen. nov., sp. nov., and 'Candidatus Pseudoramibacter fermentans' sp. nov.</title>
        <authorList>
            <person name="Scarborough M.J."/>
            <person name="Myers K.S."/>
            <person name="Donohue T.J."/>
            <person name="Noguera D.R."/>
        </authorList>
    </citation>
    <scope>NUCLEOTIDE SEQUENCE</scope>
    <source>
        <strain evidence="2">EUB1.1</strain>
    </source>
</reference>
<dbReference type="Gene3D" id="3.30.70.270">
    <property type="match status" value="1"/>
</dbReference>
<dbReference type="GO" id="GO:1902201">
    <property type="term" value="P:negative regulation of bacterial-type flagellum-dependent cell motility"/>
    <property type="evidence" value="ECO:0007669"/>
    <property type="project" value="TreeGrafter"/>
</dbReference>